<organism evidence="2 3">
    <name type="scientific">Allobranchiibius huperziae</name>
    <dbReference type="NCBI Taxonomy" id="1874116"/>
    <lineage>
        <taxon>Bacteria</taxon>
        <taxon>Bacillati</taxon>
        <taxon>Actinomycetota</taxon>
        <taxon>Actinomycetes</taxon>
        <taxon>Micrococcales</taxon>
        <taxon>Dermacoccaceae</taxon>
        <taxon>Allobranchiibius</taxon>
    </lineage>
</organism>
<sequence length="299" mass="33576">MDRKQVDQIIKDGKKRRARAEKARQKHKQEGRALYRDDAGNPVMRPSFVVYLDELGTSARASAMTDDDLSDDLAAYDELRWMLHDESASSDSESQRTLYFSDNVVIVAPCDPRVHEDDFGLFYKVFSAACYQLNMSIRGRYMRGGIAVGDAYADHSFVTGPAHLQAVIMEEHEAKNPRVLLDDMSLQLARAEVANGGHVNPGDSAYATFLLVDADERVFVNYLPAASEDEWMRPGDTDLGLASHRNRVMEALQATAGSPDVHAKFEWTAAYHNYVCAEFYTRDDLAIPDVPVVAFRRFI</sequence>
<evidence type="ECO:0000256" key="1">
    <source>
        <dbReference type="SAM" id="MobiDB-lite"/>
    </source>
</evidence>
<feature type="compositionally biased region" description="Basic and acidic residues" evidence="1">
    <location>
        <begin position="1"/>
        <end position="12"/>
    </location>
</feature>
<keyword evidence="3" id="KW-1185">Reference proteome</keyword>
<dbReference type="EMBL" id="JACCFW010000001">
    <property type="protein sequence ID" value="NYJ73638.1"/>
    <property type="molecule type" value="Genomic_DNA"/>
</dbReference>
<proteinExistence type="predicted"/>
<feature type="region of interest" description="Disordered" evidence="1">
    <location>
        <begin position="1"/>
        <end position="37"/>
    </location>
</feature>
<dbReference type="RefSeq" id="WP_179479037.1">
    <property type="nucleotide sequence ID" value="NZ_JACCFW010000001.1"/>
</dbReference>
<dbReference type="Proteomes" id="UP000571817">
    <property type="component" value="Unassembled WGS sequence"/>
</dbReference>
<protein>
    <submittedName>
        <fullName evidence="2">Uncharacterized protein</fullName>
    </submittedName>
</protein>
<accession>A0A853D9K1</accession>
<evidence type="ECO:0000313" key="2">
    <source>
        <dbReference type="EMBL" id="NYJ73638.1"/>
    </source>
</evidence>
<comment type="caution">
    <text evidence="2">The sequence shown here is derived from an EMBL/GenBank/DDBJ whole genome shotgun (WGS) entry which is preliminary data.</text>
</comment>
<gene>
    <name evidence="2" type="ORF">HNR15_000601</name>
</gene>
<name>A0A853D9K1_9MICO</name>
<feature type="compositionally biased region" description="Basic and acidic residues" evidence="1">
    <location>
        <begin position="20"/>
        <end position="37"/>
    </location>
</feature>
<evidence type="ECO:0000313" key="3">
    <source>
        <dbReference type="Proteomes" id="UP000571817"/>
    </source>
</evidence>
<reference evidence="2 3" key="1">
    <citation type="submission" date="2020-07" db="EMBL/GenBank/DDBJ databases">
        <title>Sequencing the genomes of 1000 actinobacteria strains.</title>
        <authorList>
            <person name="Klenk H.-P."/>
        </authorList>
    </citation>
    <scope>NUCLEOTIDE SEQUENCE [LARGE SCALE GENOMIC DNA]</scope>
    <source>
        <strain evidence="2 3">DSM 29531</strain>
    </source>
</reference>
<dbReference type="AlphaFoldDB" id="A0A853D9K1"/>